<dbReference type="Proteomes" id="UP000043764">
    <property type="component" value="Unassembled WGS sequence"/>
</dbReference>
<reference evidence="2" key="1">
    <citation type="submission" date="2015-05" db="EMBL/GenBank/DDBJ databases">
        <authorList>
            <person name="Rodrigo-Torres Lidia"/>
            <person name="Arahal R.David."/>
        </authorList>
    </citation>
    <scope>NUCLEOTIDE SEQUENCE [LARGE SCALE GENOMIC DNA]</scope>
    <source>
        <strain evidence="2">CECT 7321</strain>
    </source>
</reference>
<gene>
    <name evidence="1" type="ORF">NIT7321_00586</name>
</gene>
<evidence type="ECO:0000313" key="2">
    <source>
        <dbReference type="Proteomes" id="UP000043764"/>
    </source>
</evidence>
<organism evidence="1 2">
    <name type="scientific">Phaeobacter italicus</name>
    <dbReference type="NCBI Taxonomy" id="481446"/>
    <lineage>
        <taxon>Bacteria</taxon>
        <taxon>Pseudomonadati</taxon>
        <taxon>Pseudomonadota</taxon>
        <taxon>Alphaproteobacteria</taxon>
        <taxon>Rhodobacterales</taxon>
        <taxon>Roseobacteraceae</taxon>
        <taxon>Phaeobacter</taxon>
    </lineage>
</organism>
<protein>
    <submittedName>
        <fullName evidence="1">Phage tail protein I</fullName>
    </submittedName>
</protein>
<dbReference type="NCBIfam" id="TIGR01634">
    <property type="entry name" value="tail_P2_I"/>
    <property type="match status" value="1"/>
</dbReference>
<dbReference type="AlphaFoldDB" id="A0A0H5CXM9"/>
<name>A0A0H5CXM9_9RHOB</name>
<dbReference type="EMBL" id="CVRL01000006">
    <property type="protein sequence ID" value="CRL09752.1"/>
    <property type="molecule type" value="Genomic_DNA"/>
</dbReference>
<keyword evidence="2" id="KW-1185">Reference proteome</keyword>
<evidence type="ECO:0000313" key="1">
    <source>
        <dbReference type="EMBL" id="CRL09752.1"/>
    </source>
</evidence>
<dbReference type="InterPro" id="IPR006521">
    <property type="entry name" value="Tail_protein_I"/>
</dbReference>
<dbReference type="Pfam" id="PF09684">
    <property type="entry name" value="Tail_P2_I"/>
    <property type="match status" value="1"/>
</dbReference>
<accession>A0A0H5CXM9</accession>
<sequence>MGGAMSDQMKSLLPPSATPLMRALDVLEERLFALPVEMISKDPWAVSPDILDHLAWENSVDTWDQAWPDDVKRKVVAASAEVHRYKGTPYAVREVIRSVGYDATLEEWWEYGGGRGSFRVLIDAGEAGGDAIIGLLAPDVARHLVQAIRRVAPVSRSFQVKISSQRKYELSVGRPLRVGVGYSIGHEVELSCQPDARSLAIGIHQRRSTTIHPAKLMFGSFGLGQLASGAVHVAQKFTINHEVQ</sequence>
<proteinExistence type="predicted"/>